<feature type="non-terminal residue" evidence="1">
    <location>
        <position position="229"/>
    </location>
</feature>
<dbReference type="HOGENOM" id="CLU_1259016_0_0_1"/>
<name>L1I9M4_GUITC</name>
<protein>
    <recommendedName>
        <fullName evidence="4">Hexosyltransferase</fullName>
    </recommendedName>
</protein>
<dbReference type="OrthoDB" id="10264146at2759"/>
<keyword evidence="3" id="KW-1185">Reference proteome</keyword>
<reference evidence="2" key="3">
    <citation type="submission" date="2016-03" db="UniProtKB">
        <authorList>
            <consortium name="EnsemblProtists"/>
        </authorList>
    </citation>
    <scope>IDENTIFICATION</scope>
</reference>
<sequence length="229" mass="26284">SQPIIAIILGSTSRGYRWDSLEESPLVMVLLSSLLRTLEQGFEYRMYVGFDAGDLFYDDEKRREELTQWFEKHVSSPAKDKGITARFASVRFLNVLRKPGPIFNFLAAAAFEDGADFVYRINDDTEFRTLWAGAFVSSLAAFDPPFLGVVGPTCEDGNRKILTHDFVHRTHSYIFQTYYPVVLSDWWMDDWISKVYPRSNTGRHAMVVVTHHTWMTGGGNPVRYQVDYS</sequence>
<dbReference type="EnsemblProtists" id="EKX32560">
    <property type="protein sequence ID" value="EKX32560"/>
    <property type="gene ID" value="GUITHDRAFT_46116"/>
</dbReference>
<dbReference type="eggNOG" id="ENOG502S0KP">
    <property type="taxonomic scope" value="Eukaryota"/>
</dbReference>
<dbReference type="KEGG" id="gtt:GUITHDRAFT_46116"/>
<evidence type="ECO:0000313" key="3">
    <source>
        <dbReference type="Proteomes" id="UP000011087"/>
    </source>
</evidence>
<feature type="non-terminal residue" evidence="1">
    <location>
        <position position="1"/>
    </location>
</feature>
<evidence type="ECO:0008006" key="4">
    <source>
        <dbReference type="Google" id="ProtNLM"/>
    </source>
</evidence>
<dbReference type="OMA" id="NDDSEMH"/>
<dbReference type="PaxDb" id="55529-EKX32560"/>
<accession>L1I9M4</accession>
<evidence type="ECO:0000313" key="1">
    <source>
        <dbReference type="EMBL" id="EKX32560.1"/>
    </source>
</evidence>
<organism evidence="1">
    <name type="scientific">Guillardia theta (strain CCMP2712)</name>
    <name type="common">Cryptophyte</name>
    <dbReference type="NCBI Taxonomy" id="905079"/>
    <lineage>
        <taxon>Eukaryota</taxon>
        <taxon>Cryptophyceae</taxon>
        <taxon>Pyrenomonadales</taxon>
        <taxon>Geminigeraceae</taxon>
        <taxon>Guillardia</taxon>
    </lineage>
</organism>
<reference evidence="3" key="2">
    <citation type="submission" date="2012-11" db="EMBL/GenBank/DDBJ databases">
        <authorList>
            <person name="Kuo A."/>
            <person name="Curtis B.A."/>
            <person name="Tanifuji G."/>
            <person name="Burki F."/>
            <person name="Gruber A."/>
            <person name="Irimia M."/>
            <person name="Maruyama S."/>
            <person name="Arias M.C."/>
            <person name="Ball S.G."/>
            <person name="Gile G.H."/>
            <person name="Hirakawa Y."/>
            <person name="Hopkins J.F."/>
            <person name="Rensing S.A."/>
            <person name="Schmutz J."/>
            <person name="Symeonidi A."/>
            <person name="Elias M."/>
            <person name="Eveleigh R.J."/>
            <person name="Herman E.K."/>
            <person name="Klute M.J."/>
            <person name="Nakayama T."/>
            <person name="Obornik M."/>
            <person name="Reyes-Prieto A."/>
            <person name="Armbrust E.V."/>
            <person name="Aves S.J."/>
            <person name="Beiko R.G."/>
            <person name="Coutinho P."/>
            <person name="Dacks J.B."/>
            <person name="Durnford D.G."/>
            <person name="Fast N.M."/>
            <person name="Green B.R."/>
            <person name="Grisdale C."/>
            <person name="Hempe F."/>
            <person name="Henrissat B."/>
            <person name="Hoppner M.P."/>
            <person name="Ishida K.-I."/>
            <person name="Kim E."/>
            <person name="Koreny L."/>
            <person name="Kroth P.G."/>
            <person name="Liu Y."/>
            <person name="Malik S.-B."/>
            <person name="Maier U.G."/>
            <person name="McRose D."/>
            <person name="Mock T."/>
            <person name="Neilson J.A."/>
            <person name="Onodera N.T."/>
            <person name="Poole A.M."/>
            <person name="Pritham E.J."/>
            <person name="Richards T.A."/>
            <person name="Rocap G."/>
            <person name="Roy S.W."/>
            <person name="Sarai C."/>
            <person name="Schaack S."/>
            <person name="Shirato S."/>
            <person name="Slamovits C.H."/>
            <person name="Spencer D.F."/>
            <person name="Suzuki S."/>
            <person name="Worden A.Z."/>
            <person name="Zauner S."/>
            <person name="Barry K."/>
            <person name="Bell C."/>
            <person name="Bharti A.K."/>
            <person name="Crow J.A."/>
            <person name="Grimwood J."/>
            <person name="Kramer R."/>
            <person name="Lindquist E."/>
            <person name="Lucas S."/>
            <person name="Salamov A."/>
            <person name="McFadden G.I."/>
            <person name="Lane C.E."/>
            <person name="Keeling P.J."/>
            <person name="Gray M.W."/>
            <person name="Grigoriev I.V."/>
            <person name="Archibald J.M."/>
        </authorList>
    </citation>
    <scope>NUCLEOTIDE SEQUENCE</scope>
    <source>
        <strain evidence="3">CCMP2712</strain>
    </source>
</reference>
<evidence type="ECO:0000313" key="2">
    <source>
        <dbReference type="EnsemblProtists" id="EKX32560"/>
    </source>
</evidence>
<gene>
    <name evidence="1" type="ORF">GUITHDRAFT_46116</name>
</gene>
<proteinExistence type="predicted"/>
<dbReference type="EMBL" id="JH993183">
    <property type="protein sequence ID" value="EKX32560.1"/>
    <property type="molecule type" value="Genomic_DNA"/>
</dbReference>
<reference evidence="1 3" key="1">
    <citation type="journal article" date="2012" name="Nature">
        <title>Algal genomes reveal evolutionary mosaicism and the fate of nucleomorphs.</title>
        <authorList>
            <consortium name="DOE Joint Genome Institute"/>
            <person name="Curtis B.A."/>
            <person name="Tanifuji G."/>
            <person name="Burki F."/>
            <person name="Gruber A."/>
            <person name="Irimia M."/>
            <person name="Maruyama S."/>
            <person name="Arias M.C."/>
            <person name="Ball S.G."/>
            <person name="Gile G.H."/>
            <person name="Hirakawa Y."/>
            <person name="Hopkins J.F."/>
            <person name="Kuo A."/>
            <person name="Rensing S.A."/>
            <person name="Schmutz J."/>
            <person name="Symeonidi A."/>
            <person name="Elias M."/>
            <person name="Eveleigh R.J."/>
            <person name="Herman E.K."/>
            <person name="Klute M.J."/>
            <person name="Nakayama T."/>
            <person name="Obornik M."/>
            <person name="Reyes-Prieto A."/>
            <person name="Armbrust E.V."/>
            <person name="Aves S.J."/>
            <person name="Beiko R.G."/>
            <person name="Coutinho P."/>
            <person name="Dacks J.B."/>
            <person name="Durnford D.G."/>
            <person name="Fast N.M."/>
            <person name="Green B.R."/>
            <person name="Grisdale C.J."/>
            <person name="Hempel F."/>
            <person name="Henrissat B."/>
            <person name="Hoppner M.P."/>
            <person name="Ishida K."/>
            <person name="Kim E."/>
            <person name="Koreny L."/>
            <person name="Kroth P.G."/>
            <person name="Liu Y."/>
            <person name="Malik S.B."/>
            <person name="Maier U.G."/>
            <person name="McRose D."/>
            <person name="Mock T."/>
            <person name="Neilson J.A."/>
            <person name="Onodera N.T."/>
            <person name="Poole A.M."/>
            <person name="Pritham E.J."/>
            <person name="Richards T.A."/>
            <person name="Rocap G."/>
            <person name="Roy S.W."/>
            <person name="Sarai C."/>
            <person name="Schaack S."/>
            <person name="Shirato S."/>
            <person name="Slamovits C.H."/>
            <person name="Spencer D.F."/>
            <person name="Suzuki S."/>
            <person name="Worden A.Z."/>
            <person name="Zauner S."/>
            <person name="Barry K."/>
            <person name="Bell C."/>
            <person name="Bharti A.K."/>
            <person name="Crow J.A."/>
            <person name="Grimwood J."/>
            <person name="Kramer R."/>
            <person name="Lindquist E."/>
            <person name="Lucas S."/>
            <person name="Salamov A."/>
            <person name="McFadden G.I."/>
            <person name="Lane C.E."/>
            <person name="Keeling P.J."/>
            <person name="Gray M.W."/>
            <person name="Grigoriev I.V."/>
            <person name="Archibald J.M."/>
        </authorList>
    </citation>
    <scope>NUCLEOTIDE SEQUENCE</scope>
    <source>
        <strain evidence="1 3">CCMP2712</strain>
    </source>
</reference>
<dbReference type="Proteomes" id="UP000011087">
    <property type="component" value="Unassembled WGS sequence"/>
</dbReference>
<dbReference type="GeneID" id="17289284"/>
<dbReference type="AlphaFoldDB" id="L1I9M4"/>
<dbReference type="RefSeq" id="XP_005819540.1">
    <property type="nucleotide sequence ID" value="XM_005819483.1"/>
</dbReference>